<comment type="similarity">
    <text evidence="1">Belongs to the 'GDXG' lipolytic enzyme family.</text>
</comment>
<evidence type="ECO:0000313" key="6">
    <source>
        <dbReference type="EMBL" id="GAA0272309.1"/>
    </source>
</evidence>
<dbReference type="Pfam" id="PF07859">
    <property type="entry name" value="Abhydrolase_3"/>
    <property type="match status" value="1"/>
</dbReference>
<evidence type="ECO:0000256" key="4">
    <source>
        <dbReference type="SAM" id="MobiDB-lite"/>
    </source>
</evidence>
<feature type="compositionally biased region" description="Basic and acidic residues" evidence="4">
    <location>
        <begin position="21"/>
        <end position="32"/>
    </location>
</feature>
<keyword evidence="7" id="KW-1185">Reference proteome</keyword>
<accession>A0ABP3EP61</accession>
<dbReference type="PANTHER" id="PTHR48081">
    <property type="entry name" value="AB HYDROLASE SUPERFAMILY PROTEIN C4A8.06C"/>
    <property type="match status" value="1"/>
</dbReference>
<feature type="domain" description="Alpha/beta hydrolase fold-3" evidence="5">
    <location>
        <begin position="80"/>
        <end position="286"/>
    </location>
</feature>
<dbReference type="InterPro" id="IPR013094">
    <property type="entry name" value="AB_hydrolase_3"/>
</dbReference>
<gene>
    <name evidence="6" type="ORF">GCM10010302_07400</name>
</gene>
<dbReference type="PROSITE" id="PS01174">
    <property type="entry name" value="LIPASE_GDXG_SER"/>
    <property type="match status" value="1"/>
</dbReference>
<dbReference type="PANTHER" id="PTHR48081:SF8">
    <property type="entry name" value="ALPHA_BETA HYDROLASE FOLD-3 DOMAIN-CONTAINING PROTEIN-RELATED"/>
    <property type="match status" value="1"/>
</dbReference>
<dbReference type="InterPro" id="IPR002168">
    <property type="entry name" value="Lipase_GDXG_HIS_AS"/>
</dbReference>
<dbReference type="GO" id="GO:0016787">
    <property type="term" value="F:hydrolase activity"/>
    <property type="evidence" value="ECO:0007669"/>
    <property type="project" value="UniProtKB-KW"/>
</dbReference>
<proteinExistence type="inferred from homology"/>
<evidence type="ECO:0000256" key="1">
    <source>
        <dbReference type="ARBA" id="ARBA00010515"/>
    </source>
</evidence>
<dbReference type="RefSeq" id="WP_344152235.1">
    <property type="nucleotide sequence ID" value="NZ_BAAABV010000006.1"/>
</dbReference>
<dbReference type="Proteomes" id="UP001501867">
    <property type="component" value="Unassembled WGS sequence"/>
</dbReference>
<name>A0ABP3EP61_9ACTN</name>
<sequence>MPLDPPLSALLDQLNATPAPRIRDTDPEELRKAQRQLGAGLPAPETPAVGSVEDASVPGPARDIPVRVYRPATDGPVPTVVFFHGGGWITGDLDSHDDVTRRLCRDVEAVVVAVDYRLAPEHPFPAAYDDCLAAARHIADHIADYGARPDRLALAGDSAGANLAAAVALAFRDEHRPLAAQLLVYPATDFDGTYPSRTENAAGYLLSRQDVLDLQTLYAGDDPAVRACARVSPLRADSHAGLAPAVIATAQYDPLRDEGDAYAAALTRAGVDVFARTYDGLIHAFLHLTRLSPAADEAVTELHAQLKTRLA</sequence>
<keyword evidence="2 6" id="KW-0378">Hydrolase</keyword>
<feature type="region of interest" description="Disordered" evidence="4">
    <location>
        <begin position="19"/>
        <end position="57"/>
    </location>
</feature>
<dbReference type="EMBL" id="BAAABV010000006">
    <property type="protein sequence ID" value="GAA0272309.1"/>
    <property type="molecule type" value="Genomic_DNA"/>
</dbReference>
<evidence type="ECO:0000256" key="3">
    <source>
        <dbReference type="PROSITE-ProRule" id="PRU10038"/>
    </source>
</evidence>
<feature type="active site" evidence="3">
    <location>
        <position position="158"/>
    </location>
</feature>
<organism evidence="6 7">
    <name type="scientific">Streptomyces polychromogenes</name>
    <dbReference type="NCBI Taxonomy" id="67342"/>
    <lineage>
        <taxon>Bacteria</taxon>
        <taxon>Bacillati</taxon>
        <taxon>Actinomycetota</taxon>
        <taxon>Actinomycetes</taxon>
        <taxon>Kitasatosporales</taxon>
        <taxon>Streptomycetaceae</taxon>
        <taxon>Streptomyces</taxon>
    </lineage>
</organism>
<dbReference type="InterPro" id="IPR033140">
    <property type="entry name" value="Lipase_GDXG_put_SER_AS"/>
</dbReference>
<reference evidence="7" key="1">
    <citation type="journal article" date="2019" name="Int. J. Syst. Evol. Microbiol.">
        <title>The Global Catalogue of Microorganisms (GCM) 10K type strain sequencing project: providing services to taxonomists for standard genome sequencing and annotation.</title>
        <authorList>
            <consortium name="The Broad Institute Genomics Platform"/>
            <consortium name="The Broad Institute Genome Sequencing Center for Infectious Disease"/>
            <person name="Wu L."/>
            <person name="Ma J."/>
        </authorList>
    </citation>
    <scope>NUCLEOTIDE SEQUENCE [LARGE SCALE GENOMIC DNA]</scope>
    <source>
        <strain evidence="7">JCM 4505</strain>
    </source>
</reference>
<dbReference type="SUPFAM" id="SSF53474">
    <property type="entry name" value="alpha/beta-Hydrolases"/>
    <property type="match status" value="1"/>
</dbReference>
<dbReference type="Gene3D" id="3.40.50.1820">
    <property type="entry name" value="alpha/beta hydrolase"/>
    <property type="match status" value="1"/>
</dbReference>
<dbReference type="PROSITE" id="PS01173">
    <property type="entry name" value="LIPASE_GDXG_HIS"/>
    <property type="match status" value="1"/>
</dbReference>
<evidence type="ECO:0000259" key="5">
    <source>
        <dbReference type="Pfam" id="PF07859"/>
    </source>
</evidence>
<dbReference type="InterPro" id="IPR050300">
    <property type="entry name" value="GDXG_lipolytic_enzyme"/>
</dbReference>
<evidence type="ECO:0000256" key="2">
    <source>
        <dbReference type="ARBA" id="ARBA00022801"/>
    </source>
</evidence>
<comment type="caution">
    <text evidence="6">The sequence shown here is derived from an EMBL/GenBank/DDBJ whole genome shotgun (WGS) entry which is preliminary data.</text>
</comment>
<dbReference type="InterPro" id="IPR029058">
    <property type="entry name" value="AB_hydrolase_fold"/>
</dbReference>
<protein>
    <submittedName>
        <fullName evidence="6">Alpha/beta hydrolase</fullName>
    </submittedName>
</protein>
<evidence type="ECO:0000313" key="7">
    <source>
        <dbReference type="Proteomes" id="UP001501867"/>
    </source>
</evidence>